<dbReference type="AlphaFoldDB" id="A0A9W7T5A8"/>
<keyword evidence="1" id="KW-1133">Transmembrane helix</keyword>
<evidence type="ECO:0000313" key="4">
    <source>
        <dbReference type="EMBL" id="KAI7790977.1"/>
    </source>
</evidence>
<keyword evidence="1" id="KW-0812">Transmembrane</keyword>
<evidence type="ECO:0000256" key="1">
    <source>
        <dbReference type="SAM" id="Phobius"/>
    </source>
</evidence>
<sequence>MMMEPLMSVIILLRLNSVFGESVSVLEGNPVCLHTNVTDMQKVYLIWSYRSSIIAKLDAATQEISLYDVDEGIFEDRLQLDNRTGSLTINDIRTKHSGLYQLKIISHQTLTKTFSLTVQDVFFAGLENKREGDSVTLNTGITEMKKHNLMMWMFGPLNPDVLLAEIKINTHNITYGFDERYTDRLHLDHESGSLTIRDLKPTDTGVYQLQISNNKETIYKRFNVFVDDAEPGLSSGFIALICAAVLLPALGVLGVVYFRCKYSNLKDERKTVSVMEGNSARLKTGTSEIQRDHEIVWRFGAKGPVIAQFQKKTDNISYSDDERFRNKLHLNRETGDLTINDIKITISGDYHLDITNRTKINRSKRFKVVVRVDTLKVTEGETVELQTGVSQLQSDEKIQWRCGPKDVIIAEIDGKTKETSFNTNDEQFNHRLHLNDQSGSLTITNIKNTDAGGYELHIKSRNTTSYKRFNVLVWFHTLKHTAGDSVTLHTGVCELKGDDRILWTFGDKNTTIAEINRAGGHVWVYDGNDERFRDRLKLNEQNGDLTITNISRGHSDVYNLQITTSADNTCTSADNTCTSTNNMCKRFMLIANEKLESVMEGDSVTLHPDDADIQRDDVMMLWMFGPDDNLIAKADQNQKILYDGADGRFKEKLHLNDQRGSLTITNINTKHAGLYKLHIISNTHTKYKRFRVTVRGNRERDGSQDLTEGIPLLPV</sequence>
<dbReference type="InterPro" id="IPR003599">
    <property type="entry name" value="Ig_sub"/>
</dbReference>
<dbReference type="InterPro" id="IPR013106">
    <property type="entry name" value="Ig_V-set"/>
</dbReference>
<dbReference type="InterPro" id="IPR036179">
    <property type="entry name" value="Ig-like_dom_sf"/>
</dbReference>
<organism evidence="4 5">
    <name type="scientific">Triplophysa rosa</name>
    <name type="common">Cave loach</name>
    <dbReference type="NCBI Taxonomy" id="992332"/>
    <lineage>
        <taxon>Eukaryota</taxon>
        <taxon>Metazoa</taxon>
        <taxon>Chordata</taxon>
        <taxon>Craniata</taxon>
        <taxon>Vertebrata</taxon>
        <taxon>Euteleostomi</taxon>
        <taxon>Actinopterygii</taxon>
        <taxon>Neopterygii</taxon>
        <taxon>Teleostei</taxon>
        <taxon>Ostariophysi</taxon>
        <taxon>Cypriniformes</taxon>
        <taxon>Nemacheilidae</taxon>
        <taxon>Triplophysa</taxon>
    </lineage>
</organism>
<feature type="signal peptide" evidence="2">
    <location>
        <begin position="1"/>
        <end position="20"/>
    </location>
</feature>
<protein>
    <recommendedName>
        <fullName evidence="3">Immunoglobulin domain-containing protein</fullName>
    </recommendedName>
</protein>
<accession>A0A9W7T5A8</accession>
<feature type="transmembrane region" description="Helical" evidence="1">
    <location>
        <begin position="237"/>
        <end position="260"/>
    </location>
</feature>
<evidence type="ECO:0000313" key="5">
    <source>
        <dbReference type="Proteomes" id="UP001059041"/>
    </source>
</evidence>
<feature type="domain" description="Immunoglobulin" evidence="3">
    <location>
        <begin position="593"/>
        <end position="695"/>
    </location>
</feature>
<name>A0A9W7T5A8_TRIRA</name>
<keyword evidence="2" id="KW-0732">Signal</keyword>
<dbReference type="EMBL" id="JAFHDT010000025">
    <property type="protein sequence ID" value="KAI7790977.1"/>
    <property type="molecule type" value="Genomic_DNA"/>
</dbReference>
<feature type="domain" description="Immunoglobulin" evidence="3">
    <location>
        <begin position="20"/>
        <end position="119"/>
    </location>
</feature>
<keyword evidence="1" id="KW-0472">Membrane</keyword>
<feature type="domain" description="Immunoglobulin" evidence="3">
    <location>
        <begin position="269"/>
        <end position="371"/>
    </location>
</feature>
<evidence type="ECO:0000256" key="2">
    <source>
        <dbReference type="SAM" id="SignalP"/>
    </source>
</evidence>
<dbReference type="Pfam" id="PF07686">
    <property type="entry name" value="V-set"/>
    <property type="match status" value="3"/>
</dbReference>
<comment type="caution">
    <text evidence="4">The sequence shown here is derived from an EMBL/GenBank/DDBJ whole genome shotgun (WGS) entry which is preliminary data.</text>
</comment>
<dbReference type="PANTHER" id="PTHR21063">
    <property type="entry name" value="LFA-3"/>
    <property type="match status" value="1"/>
</dbReference>
<dbReference type="InterPro" id="IPR013783">
    <property type="entry name" value="Ig-like_fold"/>
</dbReference>
<dbReference type="SMART" id="SM00409">
    <property type="entry name" value="IG"/>
    <property type="match status" value="5"/>
</dbReference>
<reference evidence="4" key="1">
    <citation type="submission" date="2021-02" db="EMBL/GenBank/DDBJ databases">
        <title>Comparative genomics reveals that relaxation of natural selection precedes convergent phenotypic evolution of cavefish.</title>
        <authorList>
            <person name="Peng Z."/>
        </authorList>
    </citation>
    <scope>NUCLEOTIDE SEQUENCE</scope>
    <source>
        <tissue evidence="4">Muscle</tissue>
    </source>
</reference>
<dbReference type="SUPFAM" id="SSF48726">
    <property type="entry name" value="Immunoglobulin"/>
    <property type="match status" value="6"/>
</dbReference>
<proteinExistence type="predicted"/>
<feature type="chain" id="PRO_5040760313" description="Immunoglobulin domain-containing protein" evidence="2">
    <location>
        <begin position="21"/>
        <end position="715"/>
    </location>
</feature>
<dbReference type="PANTHER" id="PTHR21063:SF4">
    <property type="entry name" value="CD48 ANTIGEN-RELATED"/>
    <property type="match status" value="1"/>
</dbReference>
<keyword evidence="5" id="KW-1185">Reference proteome</keyword>
<feature type="domain" description="Immunoglobulin" evidence="3">
    <location>
        <begin position="372"/>
        <end position="474"/>
    </location>
</feature>
<dbReference type="Gene3D" id="2.60.40.10">
    <property type="entry name" value="Immunoglobulins"/>
    <property type="match status" value="6"/>
</dbReference>
<dbReference type="Proteomes" id="UP001059041">
    <property type="component" value="Linkage Group LG25"/>
</dbReference>
<gene>
    <name evidence="4" type="ORF">IRJ41_006156</name>
</gene>
<feature type="domain" description="Immunoglobulin" evidence="3">
    <location>
        <begin position="124"/>
        <end position="227"/>
    </location>
</feature>
<evidence type="ECO:0000259" key="3">
    <source>
        <dbReference type="SMART" id="SM00409"/>
    </source>
</evidence>